<sequence length="80" mass="8695">MTTNNKPWNPSTTPSSHHNFLTVASTFSKVLCSKFQEQGSMLQVPGGTMQRKHRNGFCFTGSTTIDQNSTGLGSHYNAAS</sequence>
<proteinExistence type="predicted"/>
<dbReference type="AlphaFoldDB" id="A0AAV1W843"/>
<name>A0AAV1W843_LUPLU</name>
<accession>A0AAV1W843</accession>
<comment type="caution">
    <text evidence="1">The sequence shown here is derived from an EMBL/GenBank/DDBJ whole genome shotgun (WGS) entry which is preliminary data.</text>
</comment>
<evidence type="ECO:0000313" key="1">
    <source>
        <dbReference type="EMBL" id="CAL0305490.1"/>
    </source>
</evidence>
<organism evidence="1 2">
    <name type="scientific">Lupinus luteus</name>
    <name type="common">European yellow lupine</name>
    <dbReference type="NCBI Taxonomy" id="3873"/>
    <lineage>
        <taxon>Eukaryota</taxon>
        <taxon>Viridiplantae</taxon>
        <taxon>Streptophyta</taxon>
        <taxon>Embryophyta</taxon>
        <taxon>Tracheophyta</taxon>
        <taxon>Spermatophyta</taxon>
        <taxon>Magnoliopsida</taxon>
        <taxon>eudicotyledons</taxon>
        <taxon>Gunneridae</taxon>
        <taxon>Pentapetalae</taxon>
        <taxon>rosids</taxon>
        <taxon>fabids</taxon>
        <taxon>Fabales</taxon>
        <taxon>Fabaceae</taxon>
        <taxon>Papilionoideae</taxon>
        <taxon>50 kb inversion clade</taxon>
        <taxon>genistoids sensu lato</taxon>
        <taxon>core genistoids</taxon>
        <taxon>Genisteae</taxon>
        <taxon>Lupinus</taxon>
    </lineage>
</organism>
<protein>
    <submittedName>
        <fullName evidence="1">Uncharacterized protein</fullName>
    </submittedName>
</protein>
<evidence type="ECO:0000313" key="2">
    <source>
        <dbReference type="Proteomes" id="UP001497480"/>
    </source>
</evidence>
<keyword evidence="2" id="KW-1185">Reference proteome</keyword>
<gene>
    <name evidence="1" type="ORF">LLUT_LOCUS6550</name>
</gene>
<dbReference type="Proteomes" id="UP001497480">
    <property type="component" value="Unassembled WGS sequence"/>
</dbReference>
<reference evidence="1 2" key="1">
    <citation type="submission" date="2024-03" db="EMBL/GenBank/DDBJ databases">
        <authorList>
            <person name="Martinez-Hernandez J."/>
        </authorList>
    </citation>
    <scope>NUCLEOTIDE SEQUENCE [LARGE SCALE GENOMIC DNA]</scope>
</reference>
<dbReference type="EMBL" id="CAXHTB010000004">
    <property type="protein sequence ID" value="CAL0305490.1"/>
    <property type="molecule type" value="Genomic_DNA"/>
</dbReference>